<accession>A0AAX2F2D3</accession>
<evidence type="ECO:0000313" key="3">
    <source>
        <dbReference type="Proteomes" id="UP000184105"/>
    </source>
</evidence>
<organism evidence="2 3">
    <name type="scientific">Prevotella scopos JCM 17725</name>
    <dbReference type="NCBI Taxonomy" id="1236518"/>
    <lineage>
        <taxon>Bacteria</taxon>
        <taxon>Pseudomonadati</taxon>
        <taxon>Bacteroidota</taxon>
        <taxon>Bacteroidia</taxon>
        <taxon>Bacteroidales</taxon>
        <taxon>Prevotellaceae</taxon>
        <taxon>Prevotella</taxon>
    </lineage>
</organism>
<dbReference type="SUPFAM" id="SSF52129">
    <property type="entry name" value="Caspase-like"/>
    <property type="match status" value="1"/>
</dbReference>
<feature type="domain" description="Gingipain" evidence="1">
    <location>
        <begin position="465"/>
        <end position="840"/>
    </location>
</feature>
<comment type="caution">
    <text evidence="2">The sequence shown here is derived from an EMBL/GenBank/DDBJ whole genome shotgun (WGS) entry which is preliminary data.</text>
</comment>
<dbReference type="GO" id="GO:0006508">
    <property type="term" value="P:proteolysis"/>
    <property type="evidence" value="ECO:0007669"/>
    <property type="project" value="InterPro"/>
</dbReference>
<proteinExistence type="predicted"/>
<dbReference type="InterPro" id="IPR026444">
    <property type="entry name" value="Secre_tail"/>
</dbReference>
<dbReference type="InterPro" id="IPR001769">
    <property type="entry name" value="Gingipain"/>
</dbReference>
<dbReference type="InterPro" id="IPR029030">
    <property type="entry name" value="Caspase-like_dom_sf"/>
</dbReference>
<dbReference type="NCBIfam" id="TIGR04183">
    <property type="entry name" value="Por_Secre_tail"/>
    <property type="match status" value="1"/>
</dbReference>
<dbReference type="EMBL" id="FQWA01000007">
    <property type="protein sequence ID" value="SHF73153.1"/>
    <property type="molecule type" value="Genomic_DNA"/>
</dbReference>
<keyword evidence="3" id="KW-1185">Reference proteome</keyword>
<reference evidence="2 3" key="1">
    <citation type="submission" date="2016-11" db="EMBL/GenBank/DDBJ databases">
        <authorList>
            <person name="Varghese N."/>
            <person name="Submissions S."/>
        </authorList>
    </citation>
    <scope>NUCLEOTIDE SEQUENCE [LARGE SCALE GENOMIC DNA]</scope>
    <source>
        <strain evidence="2 3">DSM 22613</strain>
    </source>
</reference>
<dbReference type="CDD" id="cd02258">
    <property type="entry name" value="Peptidase_C25_N"/>
    <property type="match status" value="1"/>
</dbReference>
<dbReference type="Gene3D" id="3.40.50.1460">
    <property type="match status" value="1"/>
</dbReference>
<dbReference type="PROSITE" id="PS51257">
    <property type="entry name" value="PROKAR_LIPOPROTEIN"/>
    <property type="match status" value="1"/>
</dbReference>
<dbReference type="AlphaFoldDB" id="A0AAX2F2D3"/>
<evidence type="ECO:0000259" key="1">
    <source>
        <dbReference type="Pfam" id="PF01364"/>
    </source>
</evidence>
<dbReference type="Proteomes" id="UP000184105">
    <property type="component" value="Unassembled WGS sequence"/>
</dbReference>
<dbReference type="Gene3D" id="2.60.40.4070">
    <property type="match status" value="1"/>
</dbReference>
<protein>
    <submittedName>
        <fullName evidence="2">Por secretion system C-terminal sorting domain-containing protein</fullName>
    </submittedName>
</protein>
<evidence type="ECO:0000313" key="2">
    <source>
        <dbReference type="EMBL" id="SHF73153.1"/>
    </source>
</evidence>
<dbReference type="GO" id="GO:0008234">
    <property type="term" value="F:cysteine-type peptidase activity"/>
    <property type="evidence" value="ECO:0007669"/>
    <property type="project" value="InterPro"/>
</dbReference>
<gene>
    <name evidence="2" type="ORF">SAMN05444364_10725</name>
</gene>
<sequence length="1206" mass="134569">MLREEAINNMTKGINKLMKKRSAIFCLTLLLSCIKLSAQQQRFFNLTVQDVTIDSLLPQFHYAIPIGEQYADSIYDLEIRYPEFIDMSKEDIARYNALTSIVPPTLPEIYQQMTIERKRGVLEISLSPIVQRNGKKQFLVSFMIALTSRPKKATTKKLKAIETRAVGASAAANRYADHSILTNGKWAKIRVPANGVYQLTKELIRRAGFSNIDKVKIYGYGGNLQNEILTDEDIRTHDDLKEVPTFNSNGKRLFYARGPVSWEGNTSIKRIRNPYSDYGYYFLTEDINSTPAVITDSTTFINSFYPSADDYHSLHEVDNFSWYHGGRNFFEETPLKLNEGKVFTLANKAHATTAKLTVAVTTGSYNSIVKVEANGQRLGDIRITPQDSFDKGYEEVRTYTLNSLHAVDSIKLTTTSGGPARLDYLIMTYPTASPAPSLKATFPTPEYVYNITNQDLHAHEPVNMVIIIPTSQKLLKEAERLANFHRSHDNISVRIVPADELYNEFSSGTPDAMAYRRYMKMLYDRASTDNLPQSLLLFGDCVWDNRLVTPACRNLNPDDLLLAYESENSFSETDCYVNDGWFTLMDDGEGGNLLRSDKEDLGVGRFPVTDLSEAKVLVDKTINYAENKNGGSWENMIMFMGDDGNNNLHMHDVNETAETIMSFYPSYQVKKVMWDAYTRTSSATGNSYPEVSTIIKQQQAQGALIMDYAGHGREDQISHEAVLRINDFANFTNTNLPLWITASCDIMPYDATIPTIGEAAVLNKKGGSVAFWGTTRTVYAYYNKAINTAFLKHVLSFTNGKPTTLGEAQRLAKCELINSSSDLTPNKLQYALLGDPALSLNLPTLEVKVETINGQAPSKTGSLILKGGSVVTVKGYITKNGSKQTDFKGLLTATVRDTKELITCKKQEETSANTFKYYDRQKVLYNGTDSIRNGEFTFTFAVPRDINYAAGTGLMNLSAINDSHTLMAQGHEEGFMIDGSEIVYNDSIGPSIYAYLNSPSFVNGGEVNSTPYFYAQITDKDGINASGNGIGHDMQLTIDGKMTQTYILNDNFRYDFGSYTSGTTGFSLPELSEGPHTLQFRAWDIQNNPSTVTLQFKVVKGLAPEIYSINASKNPTRTETTFIVTHNYIGSNVDIDIEVFDMSGRLLWHRSETGVTSGNAITADWDLTIDNAARLQTGVYLYRVRLSSNGATKVSKAKKLIILDNK</sequence>
<dbReference type="NCBIfam" id="NF033707">
    <property type="entry name" value="T9SS_sortase"/>
    <property type="match status" value="1"/>
</dbReference>
<name>A0AAX2F2D3_9BACT</name>
<dbReference type="Pfam" id="PF01364">
    <property type="entry name" value="Peptidase_C25"/>
    <property type="match status" value="1"/>
</dbReference>